<organism evidence="2 3">
    <name type="scientific">Lecanosticta acicola</name>
    <dbReference type="NCBI Taxonomy" id="111012"/>
    <lineage>
        <taxon>Eukaryota</taxon>
        <taxon>Fungi</taxon>
        <taxon>Dikarya</taxon>
        <taxon>Ascomycota</taxon>
        <taxon>Pezizomycotina</taxon>
        <taxon>Dothideomycetes</taxon>
        <taxon>Dothideomycetidae</taxon>
        <taxon>Mycosphaerellales</taxon>
        <taxon>Mycosphaerellaceae</taxon>
        <taxon>Lecanosticta</taxon>
    </lineage>
</organism>
<reference evidence="2" key="1">
    <citation type="submission" date="2023-11" db="EMBL/GenBank/DDBJ databases">
        <authorList>
            <person name="Alioto T."/>
            <person name="Alioto T."/>
            <person name="Gomez Garrido J."/>
        </authorList>
    </citation>
    <scope>NUCLEOTIDE SEQUENCE</scope>
</reference>
<dbReference type="InterPro" id="IPR015421">
    <property type="entry name" value="PyrdxlP-dep_Trfase_major"/>
</dbReference>
<dbReference type="InterPro" id="IPR000192">
    <property type="entry name" value="Aminotrans_V_dom"/>
</dbReference>
<keyword evidence="3" id="KW-1185">Reference proteome</keyword>
<feature type="domain" description="Aminotransferase class V" evidence="1">
    <location>
        <begin position="21"/>
        <end position="386"/>
    </location>
</feature>
<dbReference type="PANTHER" id="PTHR43586:SF21">
    <property type="entry name" value="PYRIDOXAL PHOSPHATE (PLP)-DEPENDENT ASPARTATE AMINOTRANSFERASE SUPERFAMILY"/>
    <property type="match status" value="1"/>
</dbReference>
<evidence type="ECO:0000313" key="2">
    <source>
        <dbReference type="EMBL" id="CAK3770024.1"/>
    </source>
</evidence>
<evidence type="ECO:0000259" key="1">
    <source>
        <dbReference type="Pfam" id="PF00266"/>
    </source>
</evidence>
<accession>A0AAI8W137</accession>
<dbReference type="InterPro" id="IPR015422">
    <property type="entry name" value="PyrdxlP-dep_Trfase_small"/>
</dbReference>
<sequence>MPALDVAEIRSHFPALQQKQVFFDNAGGSQVLKAVIDSIVAYLTSNNVQLGASYPVSQASTDLFEQGCAAVAKYINTTPDCVVLGPSTTQLFRNLSLSLYEYITPGSEIIVSLLDHEANIASWVQLAEWRQCTLKWWNAEDKQNPQLDCNVLRKLMTDKTKLVCCTHTSNILGTINNVKAIAKTVHEVPGALLCVDAVAYAPHRAIDVTDWDVDFYSFSWYKLYGPHIASMYASKSAHKHLRTLGHFFKPTDGLENLLGLAAANYELTASIPKVCDYLAGIPWEESAKHEENLQAILIDYLNSKPEVFRILGEPVADREKRVPVISFTAKGRKSKDVVDAIEAKSDFACRWGSFYSNRLVKEVLGLDPMDGVVRVSLLHYNTVEEITGYVKVLDEVIQS</sequence>
<protein>
    <submittedName>
        <fullName evidence="2">Cysteine desulfurase</fullName>
    </submittedName>
</protein>
<dbReference type="PANTHER" id="PTHR43586">
    <property type="entry name" value="CYSTEINE DESULFURASE"/>
    <property type="match status" value="1"/>
</dbReference>
<dbReference type="Proteomes" id="UP001296104">
    <property type="component" value="Unassembled WGS sequence"/>
</dbReference>
<gene>
    <name evidence="2" type="ORF">LECACI_7A000420</name>
</gene>
<dbReference type="SUPFAM" id="SSF53383">
    <property type="entry name" value="PLP-dependent transferases"/>
    <property type="match status" value="1"/>
</dbReference>
<dbReference type="InterPro" id="IPR015424">
    <property type="entry name" value="PyrdxlP-dep_Trfase"/>
</dbReference>
<name>A0AAI8W137_9PEZI</name>
<proteinExistence type="predicted"/>
<dbReference type="Gene3D" id="3.40.640.10">
    <property type="entry name" value="Type I PLP-dependent aspartate aminotransferase-like (Major domain)"/>
    <property type="match status" value="1"/>
</dbReference>
<dbReference type="EMBL" id="CAVMBE010000001">
    <property type="protein sequence ID" value="CAK3770024.1"/>
    <property type="molecule type" value="Genomic_DNA"/>
</dbReference>
<dbReference type="Gene3D" id="3.90.1150.10">
    <property type="entry name" value="Aspartate Aminotransferase, domain 1"/>
    <property type="match status" value="1"/>
</dbReference>
<comment type="caution">
    <text evidence="2">The sequence shown here is derived from an EMBL/GenBank/DDBJ whole genome shotgun (WGS) entry which is preliminary data.</text>
</comment>
<dbReference type="Pfam" id="PF00266">
    <property type="entry name" value="Aminotran_5"/>
    <property type="match status" value="1"/>
</dbReference>
<evidence type="ECO:0000313" key="3">
    <source>
        <dbReference type="Proteomes" id="UP001296104"/>
    </source>
</evidence>
<dbReference type="AlphaFoldDB" id="A0AAI8W137"/>